<reference evidence="1" key="1">
    <citation type="submission" date="2021-02" db="EMBL/GenBank/DDBJ databases">
        <authorList>
            <person name="Nowell W R."/>
        </authorList>
    </citation>
    <scope>NUCLEOTIDE SEQUENCE</scope>
</reference>
<comment type="caution">
    <text evidence="1">The sequence shown here is derived from an EMBL/GenBank/DDBJ whole genome shotgun (WGS) entry which is preliminary data.</text>
</comment>
<name>A0A820PV98_9BILA</name>
<sequence length="143" mass="17015">MVSCLQQFHTIIGCCLACLLLNSIPQLILMYEQNILYTLNESSSSQWPINKELPNIQFNFYQNHYLFIWIWPTRQQLLRQLTSTLNLRDMFPDYPRMPDKIATNLRAIDQYVHVTSSTNTQPSDKQYFFRISLNDKTILIYTR</sequence>
<evidence type="ECO:0000313" key="2">
    <source>
        <dbReference type="Proteomes" id="UP000663873"/>
    </source>
</evidence>
<protein>
    <submittedName>
        <fullName evidence="1">Uncharacterized protein</fullName>
    </submittedName>
</protein>
<dbReference type="AlphaFoldDB" id="A0A820PV98"/>
<accession>A0A820PV98</accession>
<keyword evidence="2" id="KW-1185">Reference proteome</keyword>
<gene>
    <name evidence="1" type="ORF">UJA718_LOCUS19816</name>
</gene>
<dbReference type="EMBL" id="CAJOBP010003584">
    <property type="protein sequence ID" value="CAF4411021.1"/>
    <property type="molecule type" value="Genomic_DNA"/>
</dbReference>
<proteinExistence type="predicted"/>
<dbReference type="Proteomes" id="UP000663873">
    <property type="component" value="Unassembled WGS sequence"/>
</dbReference>
<organism evidence="1 2">
    <name type="scientific">Rotaria socialis</name>
    <dbReference type="NCBI Taxonomy" id="392032"/>
    <lineage>
        <taxon>Eukaryota</taxon>
        <taxon>Metazoa</taxon>
        <taxon>Spiralia</taxon>
        <taxon>Gnathifera</taxon>
        <taxon>Rotifera</taxon>
        <taxon>Eurotatoria</taxon>
        <taxon>Bdelloidea</taxon>
        <taxon>Philodinida</taxon>
        <taxon>Philodinidae</taxon>
        <taxon>Rotaria</taxon>
    </lineage>
</organism>
<evidence type="ECO:0000313" key="1">
    <source>
        <dbReference type="EMBL" id="CAF4411021.1"/>
    </source>
</evidence>